<dbReference type="InterPro" id="IPR019257">
    <property type="entry name" value="MeTrfase_dom"/>
</dbReference>
<evidence type="ECO:0000313" key="4">
    <source>
        <dbReference type="EMBL" id="MFC4726256.1"/>
    </source>
</evidence>
<dbReference type="NCBIfam" id="TIGR03438">
    <property type="entry name" value="egtD_ergothio"/>
    <property type="match status" value="1"/>
</dbReference>
<dbReference type="GO" id="GO:0032259">
    <property type="term" value="P:methylation"/>
    <property type="evidence" value="ECO:0007669"/>
    <property type="project" value="UniProtKB-KW"/>
</dbReference>
<feature type="domain" description="Histidine-specific methyltransferase SAM-dependent" evidence="3">
    <location>
        <begin position="27"/>
        <end position="332"/>
    </location>
</feature>
<dbReference type="PANTHER" id="PTHR43397">
    <property type="entry name" value="ERGOTHIONEINE BIOSYNTHESIS PROTEIN 1"/>
    <property type="match status" value="1"/>
</dbReference>
<accession>A0ABV9ND45</accession>
<dbReference type="InterPro" id="IPR035094">
    <property type="entry name" value="EgtD"/>
</dbReference>
<gene>
    <name evidence="4" type="primary">egtD</name>
    <name evidence="4" type="ORF">ACFPB0_13230</name>
</gene>
<keyword evidence="2 4" id="KW-0808">Transferase</keyword>
<sequence>MTEPRKMPSQTGGLSFFEDMHPPAADFRADILAGLSKPQKALPPKYYYDEEGSRLFDAITEQPEYYVTGTELELMRTIGPELRELAGEGALVLEPGAGSSVKIRTLLDALDSPSAYVGMDISGDHVRSACEALAADYPSLEIGALCHDFTQSLDVAALPLSAKAHAGRRLVFFPGSTIGNFELIDALALLKTLRGWLREGDALLIGADMRKASEALEAAYDDEAGVTAAFNLNLIARINRELDGDIDADGLQYRALWNPYRSRVEMYLVARRDMHFTVGGERFVIRKDETIHMENSHKFTLETFQDLAAKAGLRSRKAWVSAREPFSIHWLEPAGEAC</sequence>
<dbReference type="Gene3D" id="3.40.50.150">
    <property type="entry name" value="Vaccinia Virus protein VP39"/>
    <property type="match status" value="1"/>
</dbReference>
<dbReference type="EMBL" id="JBHSGQ010000008">
    <property type="protein sequence ID" value="MFC4726256.1"/>
    <property type="molecule type" value="Genomic_DNA"/>
</dbReference>
<dbReference type="PANTHER" id="PTHR43397:SF1">
    <property type="entry name" value="ERGOTHIONEINE BIOSYNTHESIS PROTEIN 1"/>
    <property type="match status" value="1"/>
</dbReference>
<dbReference type="SUPFAM" id="SSF53335">
    <property type="entry name" value="S-adenosyl-L-methionine-dependent methyltransferases"/>
    <property type="match status" value="1"/>
</dbReference>
<dbReference type="Pfam" id="PF10017">
    <property type="entry name" value="Methyltransf_33"/>
    <property type="match status" value="1"/>
</dbReference>
<evidence type="ECO:0000313" key="5">
    <source>
        <dbReference type="Proteomes" id="UP001596024"/>
    </source>
</evidence>
<dbReference type="PIRSF" id="PIRSF018005">
    <property type="entry name" value="UCP018005"/>
    <property type="match status" value="1"/>
</dbReference>
<evidence type="ECO:0000256" key="2">
    <source>
        <dbReference type="ARBA" id="ARBA00022679"/>
    </source>
</evidence>
<protein>
    <submittedName>
        <fullName evidence="4">L-histidine N(Alpha)-methyltransferase</fullName>
        <ecNumber evidence="4">2.1.1.44</ecNumber>
    </submittedName>
</protein>
<name>A0ABV9ND45_9PROT</name>
<keyword evidence="5" id="KW-1185">Reference proteome</keyword>
<reference evidence="5" key="1">
    <citation type="journal article" date="2019" name="Int. J. Syst. Evol. Microbiol.">
        <title>The Global Catalogue of Microorganisms (GCM) 10K type strain sequencing project: providing services to taxonomists for standard genome sequencing and annotation.</title>
        <authorList>
            <consortium name="The Broad Institute Genomics Platform"/>
            <consortium name="The Broad Institute Genome Sequencing Center for Infectious Disease"/>
            <person name="Wu L."/>
            <person name="Ma J."/>
        </authorList>
    </citation>
    <scope>NUCLEOTIDE SEQUENCE [LARGE SCALE GENOMIC DNA]</scope>
    <source>
        <strain evidence="5">CCUG 62981</strain>
    </source>
</reference>
<dbReference type="GO" id="GO:0052706">
    <property type="term" value="F:L-histidine N(alpha)-methyltransferase activity"/>
    <property type="evidence" value="ECO:0007669"/>
    <property type="project" value="UniProtKB-EC"/>
</dbReference>
<dbReference type="InterPro" id="IPR017804">
    <property type="entry name" value="MeTrfase_EgtD-like"/>
</dbReference>
<dbReference type="InterPro" id="IPR051128">
    <property type="entry name" value="EgtD_Methyltrsf_superfamily"/>
</dbReference>
<proteinExistence type="predicted"/>
<organism evidence="4 5">
    <name type="scientific">Glycocaulis abyssi</name>
    <dbReference type="NCBI Taxonomy" id="1433403"/>
    <lineage>
        <taxon>Bacteria</taxon>
        <taxon>Pseudomonadati</taxon>
        <taxon>Pseudomonadota</taxon>
        <taxon>Alphaproteobacteria</taxon>
        <taxon>Maricaulales</taxon>
        <taxon>Maricaulaceae</taxon>
        <taxon>Glycocaulis</taxon>
    </lineage>
</organism>
<dbReference type="RefSeq" id="WP_371393132.1">
    <property type="nucleotide sequence ID" value="NZ_CP163421.1"/>
</dbReference>
<dbReference type="InterPro" id="IPR029063">
    <property type="entry name" value="SAM-dependent_MTases_sf"/>
</dbReference>
<evidence type="ECO:0000259" key="3">
    <source>
        <dbReference type="Pfam" id="PF10017"/>
    </source>
</evidence>
<keyword evidence="1 4" id="KW-0489">Methyltransferase</keyword>
<evidence type="ECO:0000256" key="1">
    <source>
        <dbReference type="ARBA" id="ARBA00022603"/>
    </source>
</evidence>
<dbReference type="EC" id="2.1.1.44" evidence="4"/>
<dbReference type="Proteomes" id="UP001596024">
    <property type="component" value="Unassembled WGS sequence"/>
</dbReference>
<comment type="caution">
    <text evidence="4">The sequence shown here is derived from an EMBL/GenBank/DDBJ whole genome shotgun (WGS) entry which is preliminary data.</text>
</comment>